<dbReference type="Proteomes" id="UP000184016">
    <property type="component" value="Unassembled WGS sequence"/>
</dbReference>
<dbReference type="RefSeq" id="WP_165611968.1">
    <property type="nucleotide sequence ID" value="NZ_FRAF01000010.1"/>
</dbReference>
<evidence type="ECO:0000313" key="1">
    <source>
        <dbReference type="EMBL" id="SHK20302.1"/>
    </source>
</evidence>
<proteinExistence type="predicted"/>
<dbReference type="EMBL" id="FRAF01000010">
    <property type="protein sequence ID" value="SHK20302.1"/>
    <property type="molecule type" value="Genomic_DNA"/>
</dbReference>
<reference evidence="2" key="1">
    <citation type="submission" date="2016-11" db="EMBL/GenBank/DDBJ databases">
        <authorList>
            <person name="Varghese N."/>
            <person name="Submissions S."/>
        </authorList>
    </citation>
    <scope>NUCLEOTIDE SEQUENCE [LARGE SCALE GENOMIC DNA]</scope>
    <source>
        <strain evidence="2">USBA-503</strain>
    </source>
</reference>
<protein>
    <submittedName>
        <fullName evidence="1">Uncharacterized protein</fullName>
    </submittedName>
</protein>
<evidence type="ECO:0000313" key="2">
    <source>
        <dbReference type="Proteomes" id="UP000184016"/>
    </source>
</evidence>
<keyword evidence="2" id="KW-1185">Reference proteome</keyword>
<dbReference type="AlphaFoldDB" id="A0A1M6QJ89"/>
<sequence>MDDLSPSLHDRTMQGIQSVIDRVFQHVQGMEKIIINRSIQMIYPRLEQRIRAASEDELLTELQFVHDLIEKIMPPKPPEMVIAKKKSKKRKNTRLISRKK</sequence>
<accession>A0A1M6QJ89</accession>
<organism evidence="1 2">
    <name type="scientific">Alicyclobacillus tolerans</name>
    <dbReference type="NCBI Taxonomy" id="90970"/>
    <lineage>
        <taxon>Bacteria</taxon>
        <taxon>Bacillati</taxon>
        <taxon>Bacillota</taxon>
        <taxon>Bacilli</taxon>
        <taxon>Bacillales</taxon>
        <taxon>Alicyclobacillaceae</taxon>
        <taxon>Alicyclobacillus</taxon>
    </lineage>
</organism>
<name>A0A1M6QJ89_9BACL</name>
<gene>
    <name evidence="1" type="ORF">SAMN05443507_11022</name>
</gene>